<gene>
    <name evidence="2" type="ORF">BDY21DRAFT_341366</name>
</gene>
<sequence length="196" mass="21242">MNPPGTGKKHRVVIKPSQCGRMPSKARLFAFKIRTSIHHLTSHHRRNLHPPRGKNGPPTQSPANLSPSPAPSTKSPPLTQAPPLTQGSPSPPTRSLTKPSEPPSRGLERGPVRRTKRERTVCRSAVSTTAKPDRQGWDITRRRVRCRGGPKKGRLHEACEAARMGRAGAPSSGGRGQVLSGEKPGMSRRAHVMSGR</sequence>
<evidence type="ECO:0000256" key="1">
    <source>
        <dbReference type="SAM" id="MobiDB-lite"/>
    </source>
</evidence>
<accession>A0A6A6P4U0</accession>
<evidence type="ECO:0000313" key="2">
    <source>
        <dbReference type="EMBL" id="KAF2458798.1"/>
    </source>
</evidence>
<feature type="compositionally biased region" description="Polar residues" evidence="1">
    <location>
        <begin position="82"/>
        <end position="98"/>
    </location>
</feature>
<proteinExistence type="predicted"/>
<dbReference type="AlphaFoldDB" id="A0A6A6P4U0"/>
<feature type="compositionally biased region" description="Basic residues" evidence="1">
    <location>
        <begin position="39"/>
        <end position="52"/>
    </location>
</feature>
<feature type="region of interest" description="Disordered" evidence="1">
    <location>
        <begin position="39"/>
        <end position="136"/>
    </location>
</feature>
<reference evidence="2" key="1">
    <citation type="journal article" date="2020" name="Stud. Mycol.">
        <title>101 Dothideomycetes genomes: a test case for predicting lifestyles and emergence of pathogens.</title>
        <authorList>
            <person name="Haridas S."/>
            <person name="Albert R."/>
            <person name="Binder M."/>
            <person name="Bloem J."/>
            <person name="Labutti K."/>
            <person name="Salamov A."/>
            <person name="Andreopoulos B."/>
            <person name="Baker S."/>
            <person name="Barry K."/>
            <person name="Bills G."/>
            <person name="Bluhm B."/>
            <person name="Cannon C."/>
            <person name="Castanera R."/>
            <person name="Culley D."/>
            <person name="Daum C."/>
            <person name="Ezra D."/>
            <person name="Gonzalez J."/>
            <person name="Henrissat B."/>
            <person name="Kuo A."/>
            <person name="Liang C."/>
            <person name="Lipzen A."/>
            <person name="Lutzoni F."/>
            <person name="Magnuson J."/>
            <person name="Mondo S."/>
            <person name="Nolan M."/>
            <person name="Ohm R."/>
            <person name="Pangilinan J."/>
            <person name="Park H.-J."/>
            <person name="Ramirez L."/>
            <person name="Alfaro M."/>
            <person name="Sun H."/>
            <person name="Tritt A."/>
            <person name="Yoshinaga Y."/>
            <person name="Zwiers L.-H."/>
            <person name="Turgeon B."/>
            <person name="Goodwin S."/>
            <person name="Spatafora J."/>
            <person name="Crous P."/>
            <person name="Grigoriev I."/>
        </authorList>
    </citation>
    <scope>NUCLEOTIDE SEQUENCE</scope>
    <source>
        <strain evidence="2">ATCC 16933</strain>
    </source>
</reference>
<keyword evidence="3" id="KW-1185">Reference proteome</keyword>
<feature type="region of interest" description="Disordered" evidence="1">
    <location>
        <begin position="1"/>
        <end position="23"/>
    </location>
</feature>
<feature type="compositionally biased region" description="Basic residues" evidence="1">
    <location>
        <begin position="186"/>
        <end position="196"/>
    </location>
</feature>
<dbReference type="Proteomes" id="UP000799766">
    <property type="component" value="Unassembled WGS sequence"/>
</dbReference>
<dbReference type="EMBL" id="MU001677">
    <property type="protein sequence ID" value="KAF2458798.1"/>
    <property type="molecule type" value="Genomic_DNA"/>
</dbReference>
<feature type="region of interest" description="Disordered" evidence="1">
    <location>
        <begin position="163"/>
        <end position="196"/>
    </location>
</feature>
<evidence type="ECO:0000313" key="3">
    <source>
        <dbReference type="Proteomes" id="UP000799766"/>
    </source>
</evidence>
<protein>
    <submittedName>
        <fullName evidence="2">Uncharacterized protein</fullName>
    </submittedName>
</protein>
<name>A0A6A6P4U0_9PEZI</name>
<feature type="compositionally biased region" description="Low complexity" evidence="1">
    <location>
        <begin position="61"/>
        <end position="77"/>
    </location>
</feature>
<organism evidence="2 3">
    <name type="scientific">Lineolata rhizophorae</name>
    <dbReference type="NCBI Taxonomy" id="578093"/>
    <lineage>
        <taxon>Eukaryota</taxon>
        <taxon>Fungi</taxon>
        <taxon>Dikarya</taxon>
        <taxon>Ascomycota</taxon>
        <taxon>Pezizomycotina</taxon>
        <taxon>Dothideomycetes</taxon>
        <taxon>Dothideomycetes incertae sedis</taxon>
        <taxon>Lineolatales</taxon>
        <taxon>Lineolataceae</taxon>
        <taxon>Lineolata</taxon>
    </lineage>
</organism>